<dbReference type="KEGG" id="frf:LO80_05730"/>
<dbReference type="AlphaFoldDB" id="A0A097EPP6"/>
<dbReference type="eggNOG" id="COG3203">
    <property type="taxonomic scope" value="Bacteria"/>
</dbReference>
<dbReference type="EMBL" id="CP009574">
    <property type="protein sequence ID" value="AIT09516.1"/>
    <property type="molecule type" value="Genomic_DNA"/>
</dbReference>
<dbReference type="HOGENOM" id="CLU_042021_0_0_6"/>
<gene>
    <name evidence="1" type="ORF">LO80_05730</name>
</gene>
<dbReference type="RefSeq" id="WP_040009397.1">
    <property type="nucleotide sequence ID" value="NZ_CP009574.1"/>
</dbReference>
<evidence type="ECO:0000313" key="1">
    <source>
        <dbReference type="EMBL" id="AIT09516.1"/>
    </source>
</evidence>
<name>A0A097EPP6_9GAMM</name>
<reference evidence="1 2" key="1">
    <citation type="submission" date="2014-10" db="EMBL/GenBank/DDBJ databases">
        <title>Whole genome sequence of Francisella endociliophora strain FSC1006, isolated from a laboratory culture of the marine ciliate Euplotes raikovi.</title>
        <authorList>
            <person name="Granberg M."/>
            <person name="Backman S."/>
            <person name="Lundmark E."/>
            <person name="Nilsson E."/>
            <person name="Karlsson E."/>
            <person name="Thelaus J."/>
            <person name="Ohrman C."/>
            <person name="Larkeryd A."/>
            <person name="Stenberg P."/>
        </authorList>
    </citation>
    <scope>NUCLEOTIDE SEQUENCE [LARGE SCALE GENOMIC DNA]</scope>
    <source>
        <strain evidence="1 2">FSC1006</strain>
    </source>
</reference>
<protein>
    <submittedName>
        <fullName evidence="1">Membrane protein</fullName>
    </submittedName>
</protein>
<dbReference type="OrthoDB" id="5603191at2"/>
<dbReference type="Pfam" id="PF12097">
    <property type="entry name" value="DUF3573"/>
    <property type="match status" value="1"/>
</dbReference>
<sequence length="500" mass="54190">MINILKYLLLFFILILFTFKISFCNAGTSSNQHNLGSKQLTSKLQSQIQELQTEINNLKQHNSNNGFTTYNSKVEDIIDLKPNDTTNTYEILTNIDEESSIANSKNKSIGGIFDKDGGINVGNAPAITTQGEVTYLGSYSGNNTIPIGMISGNLFASTLFGQRGKFDDYSVFFGGKIEIDAQIWSGSKNIVNTSTSLPSNGQNIYLTAANLYFLSNIGHYVTAQFDFDTTELGSFGLGNAFVIFGNLDTSPFFLTAGRNKLSVGAFGGGGPWTGGITKSFLAPGKVTNVSLNYKDDIWNANIAVFGSNDNQANFSTGLFYAQRWTQDIAVGFNTGYVYNMAGAGNSSLSSFLQTQKKPNDIIGSFDINGNITYSLGGGFLNIGLGWATTTNKKDFNGDSNEVLAGAMYGALNYSLVLGGRNTNFGASYGQSYNATNITMPLAASPLYFAKSTSGIKNQIILSTQRAYFDDNVLFGPEYVYQKLYNGKHMNTVTLDISIYI</sequence>
<dbReference type="STRING" id="1547445.LO80_05730"/>
<dbReference type="Proteomes" id="UP000029672">
    <property type="component" value="Chromosome"/>
</dbReference>
<proteinExistence type="predicted"/>
<organism evidence="1 2">
    <name type="scientific">Candidatus Francisella endociliophora</name>
    <dbReference type="NCBI Taxonomy" id="653937"/>
    <lineage>
        <taxon>Bacteria</taxon>
        <taxon>Pseudomonadati</taxon>
        <taxon>Pseudomonadota</taxon>
        <taxon>Gammaproteobacteria</taxon>
        <taxon>Thiotrichales</taxon>
        <taxon>Francisellaceae</taxon>
        <taxon>Francisella</taxon>
    </lineage>
</organism>
<dbReference type="InterPro" id="IPR021956">
    <property type="entry name" value="DUF3573"/>
</dbReference>
<accession>A0A097EPP6</accession>
<keyword evidence="2" id="KW-1185">Reference proteome</keyword>
<dbReference type="NCBIfam" id="NF041042">
    <property type="entry name" value="FslE"/>
    <property type="match status" value="1"/>
</dbReference>
<evidence type="ECO:0000313" key="2">
    <source>
        <dbReference type="Proteomes" id="UP000029672"/>
    </source>
</evidence>